<gene>
    <name evidence="1" type="ORF">ZHAS_00000219</name>
</gene>
<protein>
    <submittedName>
        <fullName evidence="1 2">Uncharacterized protein</fullName>
    </submittedName>
</protein>
<dbReference type="AlphaFoldDB" id="A0A084VA15"/>
<evidence type="ECO:0000313" key="1">
    <source>
        <dbReference type="EMBL" id="KFB34809.1"/>
    </source>
</evidence>
<dbReference type="Proteomes" id="UP000030765">
    <property type="component" value="Unassembled WGS sequence"/>
</dbReference>
<dbReference type="EMBL" id="ATLV01001017">
    <property type="status" value="NOT_ANNOTATED_CDS"/>
    <property type="molecule type" value="Genomic_DNA"/>
</dbReference>
<proteinExistence type="predicted"/>
<dbReference type="EnsemblMetazoa" id="ASIC000219-RA">
    <property type="protein sequence ID" value="ASIC000219-PA"/>
    <property type="gene ID" value="ASIC000219"/>
</dbReference>
<dbReference type="EMBL" id="KE523931">
    <property type="protein sequence ID" value="KFB34809.1"/>
    <property type="molecule type" value="Genomic_DNA"/>
</dbReference>
<evidence type="ECO:0000313" key="2">
    <source>
        <dbReference type="EnsemblMetazoa" id="ASIC000219-PA"/>
    </source>
</evidence>
<reference evidence="1 3" key="1">
    <citation type="journal article" date="2014" name="BMC Genomics">
        <title>Genome sequence of Anopheles sinensis provides insight into genetics basis of mosquito competence for malaria parasites.</title>
        <authorList>
            <person name="Zhou D."/>
            <person name="Zhang D."/>
            <person name="Ding G."/>
            <person name="Shi L."/>
            <person name="Hou Q."/>
            <person name="Ye Y."/>
            <person name="Xu Y."/>
            <person name="Zhou H."/>
            <person name="Xiong C."/>
            <person name="Li S."/>
            <person name="Yu J."/>
            <person name="Hong S."/>
            <person name="Yu X."/>
            <person name="Zou P."/>
            <person name="Chen C."/>
            <person name="Chang X."/>
            <person name="Wang W."/>
            <person name="Lv Y."/>
            <person name="Sun Y."/>
            <person name="Ma L."/>
            <person name="Shen B."/>
            <person name="Zhu C."/>
        </authorList>
    </citation>
    <scope>NUCLEOTIDE SEQUENCE [LARGE SCALE GENOMIC DNA]</scope>
</reference>
<organism evidence="1">
    <name type="scientific">Anopheles sinensis</name>
    <name type="common">Mosquito</name>
    <dbReference type="NCBI Taxonomy" id="74873"/>
    <lineage>
        <taxon>Eukaryota</taxon>
        <taxon>Metazoa</taxon>
        <taxon>Ecdysozoa</taxon>
        <taxon>Arthropoda</taxon>
        <taxon>Hexapoda</taxon>
        <taxon>Insecta</taxon>
        <taxon>Pterygota</taxon>
        <taxon>Neoptera</taxon>
        <taxon>Endopterygota</taxon>
        <taxon>Diptera</taxon>
        <taxon>Nematocera</taxon>
        <taxon>Culicoidea</taxon>
        <taxon>Culicidae</taxon>
        <taxon>Anophelinae</taxon>
        <taxon>Anopheles</taxon>
    </lineage>
</organism>
<keyword evidence="3" id="KW-1185">Reference proteome</keyword>
<evidence type="ECO:0000313" key="3">
    <source>
        <dbReference type="Proteomes" id="UP000030765"/>
    </source>
</evidence>
<name>A0A084VA15_ANOSI</name>
<accession>A0A084VA15</accession>
<sequence>MVKATPCNQTTLVGFSKTAAAPNTSKTADLISEYGPPPKLRRNSAEKRHYVGYGGPNELLISAER</sequence>
<reference evidence="2" key="2">
    <citation type="submission" date="2020-05" db="UniProtKB">
        <authorList>
            <consortium name="EnsemblMetazoa"/>
        </authorList>
    </citation>
    <scope>IDENTIFICATION</scope>
</reference>
<dbReference type="VEuPathDB" id="VectorBase:ASIC000219"/>